<feature type="domain" description="Amine oxidase" evidence="1">
    <location>
        <begin position="68"/>
        <end position="519"/>
    </location>
</feature>
<dbReference type="InterPro" id="IPR050464">
    <property type="entry name" value="Zeta_carotene_desat/Oxidored"/>
</dbReference>
<dbReference type="PANTHER" id="PTHR42923">
    <property type="entry name" value="PROTOPORPHYRINOGEN OXIDASE"/>
    <property type="match status" value="1"/>
</dbReference>
<dbReference type="PROSITE" id="PS51257">
    <property type="entry name" value="PROKAR_LIPOPROTEIN"/>
    <property type="match status" value="1"/>
</dbReference>
<sequence>MGQGPLRRRELLAAGSALLAGCRAGQPPLQGGWVGASAARGHRLRTPLPSAAPAITRRSQVLIVGGGVSGLACARGLAAAGIDFALLELEDEAGGNSRGHRMGGMACPLGAHYLPLPGPHAHEVSELLHALGLARQALGRTVYDERMLCHSPQERLFFEGQWHEGLLPPAQTEATRRQYRQFAAAVQQAMRLGFAMPTQRAPWTPAHAALDAQNFAAWLQAQGLDDAQLRWYLDYCCRDDFGADAAQVSAWAGLHYFASRHGFHPPEDESAEREAVLTWPEGNAWLARRLAEPLGDALQTGRTVLRLREGRHEVEVLAFDEATQTLERWLAPRAVLATPLLIAGRLIERPPAALRELGQLLRYAPWLVANLQLAEAPLQRLGAAPAWDNVRYGSAALGYVDAMHQSLRPYPGPTVLSAYWALPGQQRASLLQGDWAEWTERVLAELRPLHPELDRQLLRVDLMRWGHAMSIPVPGLRGSAALAALRKPQGRLHFAHSDLAGYSVFEEAYTAGCQAAAQLKR</sequence>
<dbReference type="Pfam" id="PF01593">
    <property type="entry name" value="Amino_oxidase"/>
    <property type="match status" value="1"/>
</dbReference>
<dbReference type="InterPro" id="IPR002937">
    <property type="entry name" value="Amino_oxidase"/>
</dbReference>
<dbReference type="AlphaFoldDB" id="A0AA95NIE7"/>
<dbReference type="GO" id="GO:0016491">
    <property type="term" value="F:oxidoreductase activity"/>
    <property type="evidence" value="ECO:0007669"/>
    <property type="project" value="InterPro"/>
</dbReference>
<reference evidence="2" key="1">
    <citation type="submission" date="2023-01" db="EMBL/GenBank/DDBJ databases">
        <title>Whole genome sequence of Paucibacter sp. S2-9 isolated from pond sediment.</title>
        <authorList>
            <person name="Jung J.Y."/>
        </authorList>
    </citation>
    <scope>NUCLEOTIDE SEQUENCE</scope>
    <source>
        <strain evidence="2">S2-9</strain>
    </source>
</reference>
<organism evidence="2 3">
    <name type="scientific">Paucibacter sediminis</name>
    <dbReference type="NCBI Taxonomy" id="3019553"/>
    <lineage>
        <taxon>Bacteria</taxon>
        <taxon>Pseudomonadati</taxon>
        <taxon>Pseudomonadota</taxon>
        <taxon>Betaproteobacteria</taxon>
        <taxon>Burkholderiales</taxon>
        <taxon>Sphaerotilaceae</taxon>
        <taxon>Roseateles</taxon>
    </lineage>
</organism>
<dbReference type="InterPro" id="IPR036188">
    <property type="entry name" value="FAD/NAD-bd_sf"/>
</dbReference>
<dbReference type="SUPFAM" id="SSF51905">
    <property type="entry name" value="FAD/NAD(P)-binding domain"/>
    <property type="match status" value="1"/>
</dbReference>
<gene>
    <name evidence="2" type="ORF">PFX98_21785</name>
</gene>
<evidence type="ECO:0000313" key="2">
    <source>
        <dbReference type="EMBL" id="WIT11491.1"/>
    </source>
</evidence>
<proteinExistence type="predicted"/>
<dbReference type="RefSeq" id="WP_285232572.1">
    <property type="nucleotide sequence ID" value="NZ_CP116346.1"/>
</dbReference>
<protein>
    <submittedName>
        <fullName evidence="2">FAD-dependent oxidoreductase</fullName>
    </submittedName>
</protein>
<evidence type="ECO:0000259" key="1">
    <source>
        <dbReference type="Pfam" id="PF01593"/>
    </source>
</evidence>
<name>A0AA95NIE7_9BURK</name>
<dbReference type="EMBL" id="CP116346">
    <property type="protein sequence ID" value="WIT11491.1"/>
    <property type="molecule type" value="Genomic_DNA"/>
</dbReference>
<dbReference type="Proteomes" id="UP001177769">
    <property type="component" value="Chromosome"/>
</dbReference>
<dbReference type="KEGG" id="pais:PFX98_21785"/>
<dbReference type="Gene3D" id="3.50.50.60">
    <property type="entry name" value="FAD/NAD(P)-binding domain"/>
    <property type="match status" value="1"/>
</dbReference>
<accession>A0AA95NIE7</accession>
<evidence type="ECO:0000313" key="3">
    <source>
        <dbReference type="Proteomes" id="UP001177769"/>
    </source>
</evidence>
<keyword evidence="3" id="KW-1185">Reference proteome</keyword>